<organism evidence="1 2">
    <name type="scientific">Acanthosepion pharaonis</name>
    <name type="common">Pharaoh cuttlefish</name>
    <name type="synonym">Sepia pharaonis</name>
    <dbReference type="NCBI Taxonomy" id="158019"/>
    <lineage>
        <taxon>Eukaryota</taxon>
        <taxon>Metazoa</taxon>
        <taxon>Spiralia</taxon>
        <taxon>Lophotrochozoa</taxon>
        <taxon>Mollusca</taxon>
        <taxon>Cephalopoda</taxon>
        <taxon>Coleoidea</taxon>
        <taxon>Decapodiformes</taxon>
        <taxon>Sepiida</taxon>
        <taxon>Sepiina</taxon>
        <taxon>Sepiidae</taxon>
        <taxon>Acanthosepion</taxon>
    </lineage>
</organism>
<sequence length="156" mass="16891">MGMSALITKPTLIYICLFVLRHRTQNSIQIIHLHHHYLSVNIYLPIYLKILIFLSIPQLFNLSIHSFDVLYGSSLSPFSFSLSTTLSTSLSPSLPLPSASLPLPSASLPLPSASLPLPSASLHLPSASLPLPSASLHLPSPSLHLSSSGYFAGKYF</sequence>
<dbReference type="EMBL" id="CAHIKZ030001422">
    <property type="protein sequence ID" value="CAE1263619.1"/>
    <property type="molecule type" value="Genomic_DNA"/>
</dbReference>
<comment type="caution">
    <text evidence="1">The sequence shown here is derived from an EMBL/GenBank/DDBJ whole genome shotgun (WGS) entry which is preliminary data.</text>
</comment>
<reference evidence="1" key="1">
    <citation type="submission" date="2021-01" db="EMBL/GenBank/DDBJ databases">
        <authorList>
            <person name="Li R."/>
            <person name="Bekaert M."/>
        </authorList>
    </citation>
    <scope>NUCLEOTIDE SEQUENCE</scope>
    <source>
        <strain evidence="1">Farmed</strain>
    </source>
</reference>
<accession>A0A812CHN6</accession>
<protein>
    <submittedName>
        <fullName evidence="1">Uncharacterized protein</fullName>
    </submittedName>
</protein>
<gene>
    <name evidence="1" type="ORF">SPHA_33783</name>
</gene>
<proteinExistence type="predicted"/>
<evidence type="ECO:0000313" key="2">
    <source>
        <dbReference type="Proteomes" id="UP000597762"/>
    </source>
</evidence>
<dbReference type="Proteomes" id="UP000597762">
    <property type="component" value="Unassembled WGS sequence"/>
</dbReference>
<name>A0A812CHN6_ACAPH</name>
<dbReference type="AlphaFoldDB" id="A0A812CHN6"/>
<keyword evidence="2" id="KW-1185">Reference proteome</keyword>
<evidence type="ECO:0000313" key="1">
    <source>
        <dbReference type="EMBL" id="CAE1263619.1"/>
    </source>
</evidence>